<gene>
    <name evidence="2" type="ORF">TWF481_010417</name>
</gene>
<feature type="region of interest" description="Disordered" evidence="1">
    <location>
        <begin position="232"/>
        <end position="262"/>
    </location>
</feature>
<sequence>MDTGPGPGEEEPNSKDKRPFWIPQSQIDAEREARLEEPKALELQELLKNYNPDDFRTLRPIREWFEETLLNEATKTNFVIRPFFLINCIARSLQKIDKKYFMGSSGVRAGGLDGTKPMVDFDAQMQYAGYRSYLARAYNKLGSLEFGKDETVKYYFSVFEVLSSHAKELNIWVIEEDAKLCNGDLEKLREVDKLGAWKTHGWDEMTEYVRKRIQETKGKDAKNLRTQKEFMSAVSGGVRKRRAVEKKAKKSQASAPADKKKKEHVIILEELDDMEITEEDYQYKEDAGYVSQDDGIEGDPDLGGKPQGDSPNNGEQNHSAPGDTQESPKDESNSGPAHNQSRDQPTGSSIPPDLRNSSTVRSDGEDVIIDEYLTAVFFKGRPVARRSNCNQFILAIGPRSSPIHRILQQSECNVDWDKFPDIVTLHQSNRRACRSEFHGMLRGISAVAFVDKDNIGPEAINPIRRKEVKKFIMPLTYVLLAWKDGQKTWESRSDCKTLSLPKRSSKEWDERIYRVAVEFQAHHERANPESEIFTVPNIKVEPRDGN</sequence>
<name>A0AAV9W237_9PEZI</name>
<feature type="region of interest" description="Disordered" evidence="1">
    <location>
        <begin position="290"/>
        <end position="362"/>
    </location>
</feature>
<dbReference type="Proteomes" id="UP001370758">
    <property type="component" value="Unassembled WGS sequence"/>
</dbReference>
<evidence type="ECO:0000256" key="1">
    <source>
        <dbReference type="SAM" id="MobiDB-lite"/>
    </source>
</evidence>
<dbReference type="AlphaFoldDB" id="A0AAV9W237"/>
<dbReference type="EMBL" id="JAVHJL010000007">
    <property type="protein sequence ID" value="KAK6500060.1"/>
    <property type="molecule type" value="Genomic_DNA"/>
</dbReference>
<proteinExistence type="predicted"/>
<feature type="region of interest" description="Disordered" evidence="1">
    <location>
        <begin position="1"/>
        <end position="22"/>
    </location>
</feature>
<evidence type="ECO:0008006" key="4">
    <source>
        <dbReference type="Google" id="ProtNLM"/>
    </source>
</evidence>
<evidence type="ECO:0000313" key="2">
    <source>
        <dbReference type="EMBL" id="KAK6500060.1"/>
    </source>
</evidence>
<feature type="compositionally biased region" description="Basic residues" evidence="1">
    <location>
        <begin position="238"/>
        <end position="250"/>
    </location>
</feature>
<keyword evidence="3" id="KW-1185">Reference proteome</keyword>
<feature type="compositionally biased region" description="Polar residues" evidence="1">
    <location>
        <begin position="333"/>
        <end position="361"/>
    </location>
</feature>
<feature type="compositionally biased region" description="Polar residues" evidence="1">
    <location>
        <begin position="309"/>
        <end position="325"/>
    </location>
</feature>
<protein>
    <recommendedName>
        <fullName evidence="4">FHA domain-containing protein</fullName>
    </recommendedName>
</protein>
<reference evidence="2 3" key="1">
    <citation type="submission" date="2023-08" db="EMBL/GenBank/DDBJ databases">
        <authorList>
            <person name="Palmer J.M."/>
        </authorList>
    </citation>
    <scope>NUCLEOTIDE SEQUENCE [LARGE SCALE GENOMIC DNA]</scope>
    <source>
        <strain evidence="2 3">TWF481</strain>
    </source>
</reference>
<comment type="caution">
    <text evidence="2">The sequence shown here is derived from an EMBL/GenBank/DDBJ whole genome shotgun (WGS) entry which is preliminary data.</text>
</comment>
<accession>A0AAV9W237</accession>
<evidence type="ECO:0000313" key="3">
    <source>
        <dbReference type="Proteomes" id="UP001370758"/>
    </source>
</evidence>
<organism evidence="2 3">
    <name type="scientific">Arthrobotrys musiformis</name>
    <dbReference type="NCBI Taxonomy" id="47236"/>
    <lineage>
        <taxon>Eukaryota</taxon>
        <taxon>Fungi</taxon>
        <taxon>Dikarya</taxon>
        <taxon>Ascomycota</taxon>
        <taxon>Pezizomycotina</taxon>
        <taxon>Orbiliomycetes</taxon>
        <taxon>Orbiliales</taxon>
        <taxon>Orbiliaceae</taxon>
        <taxon>Arthrobotrys</taxon>
    </lineage>
</organism>